<keyword evidence="1" id="KW-0812">Transmembrane</keyword>
<keyword evidence="1" id="KW-0472">Membrane</keyword>
<dbReference type="EMBL" id="LR796460">
    <property type="protein sequence ID" value="CAB4145791.1"/>
    <property type="molecule type" value="Genomic_DNA"/>
</dbReference>
<name>A0A6J5T598_9CAUD</name>
<protein>
    <submittedName>
        <fullName evidence="8">Uncharacterized protein</fullName>
    </submittedName>
</protein>
<reference evidence="8" key="1">
    <citation type="submission" date="2020-05" db="EMBL/GenBank/DDBJ databases">
        <authorList>
            <person name="Chiriac C."/>
            <person name="Salcher M."/>
            <person name="Ghai R."/>
            <person name="Kavagutti S V."/>
        </authorList>
    </citation>
    <scope>NUCLEOTIDE SEQUENCE</scope>
</reference>
<evidence type="ECO:0000313" key="4">
    <source>
        <dbReference type="EMBL" id="CAB4175842.1"/>
    </source>
</evidence>
<dbReference type="EMBL" id="LR797018">
    <property type="protein sequence ID" value="CAB4181397.1"/>
    <property type="molecule type" value="Genomic_DNA"/>
</dbReference>
<dbReference type="EMBL" id="LR796847">
    <property type="protein sequence ID" value="CAB4169314.1"/>
    <property type="molecule type" value="Genomic_DNA"/>
</dbReference>
<evidence type="ECO:0000313" key="3">
    <source>
        <dbReference type="EMBL" id="CAB4169314.1"/>
    </source>
</evidence>
<keyword evidence="1" id="KW-1133">Transmembrane helix</keyword>
<feature type="transmembrane region" description="Helical" evidence="1">
    <location>
        <begin position="6"/>
        <end position="33"/>
    </location>
</feature>
<organism evidence="8">
    <name type="scientific">uncultured Caudovirales phage</name>
    <dbReference type="NCBI Taxonomy" id="2100421"/>
    <lineage>
        <taxon>Viruses</taxon>
        <taxon>Duplodnaviria</taxon>
        <taxon>Heunggongvirae</taxon>
        <taxon>Uroviricota</taxon>
        <taxon>Caudoviricetes</taxon>
        <taxon>Peduoviridae</taxon>
        <taxon>Maltschvirus</taxon>
        <taxon>Maltschvirus maltsch</taxon>
    </lineage>
</organism>
<dbReference type="EMBL" id="LR796926">
    <property type="protein sequence ID" value="CAB4175842.1"/>
    <property type="molecule type" value="Genomic_DNA"/>
</dbReference>
<evidence type="ECO:0000256" key="1">
    <source>
        <dbReference type="SAM" id="Phobius"/>
    </source>
</evidence>
<dbReference type="EMBL" id="LR797171">
    <property type="protein sequence ID" value="CAB4191514.1"/>
    <property type="molecule type" value="Genomic_DNA"/>
</dbReference>
<gene>
    <name evidence="5" type="ORF">UFOVP1072_32</name>
    <name evidence="6" type="ORF">UFOVP1211_40</name>
    <name evidence="7" type="ORF">UFOVP1420_29</name>
    <name evidence="9" type="ORF">UFOVP1518_28</name>
    <name evidence="8" type="ORF">UFOVP1657_22</name>
    <name evidence="2" type="ORF">UFOVP475_41</name>
    <name evidence="3" type="ORF">UFOVP897_3</name>
    <name evidence="4" type="ORF">UFOVP984_41</name>
</gene>
<evidence type="ECO:0000313" key="5">
    <source>
        <dbReference type="EMBL" id="CAB4181397.1"/>
    </source>
</evidence>
<evidence type="ECO:0000313" key="9">
    <source>
        <dbReference type="EMBL" id="CAB5227228.1"/>
    </source>
</evidence>
<dbReference type="EMBL" id="LR798369">
    <property type="protein sequence ID" value="CAB5227228.1"/>
    <property type="molecule type" value="Genomic_DNA"/>
</dbReference>
<dbReference type="EMBL" id="LR797514">
    <property type="protein sequence ID" value="CAB4222201.1"/>
    <property type="molecule type" value="Genomic_DNA"/>
</dbReference>
<evidence type="ECO:0000313" key="7">
    <source>
        <dbReference type="EMBL" id="CAB4211784.1"/>
    </source>
</evidence>
<evidence type="ECO:0000313" key="2">
    <source>
        <dbReference type="EMBL" id="CAB4145791.1"/>
    </source>
</evidence>
<evidence type="ECO:0000313" key="8">
    <source>
        <dbReference type="EMBL" id="CAB4222201.1"/>
    </source>
</evidence>
<dbReference type="EMBL" id="LR797376">
    <property type="protein sequence ID" value="CAB4211784.1"/>
    <property type="molecule type" value="Genomic_DNA"/>
</dbReference>
<proteinExistence type="predicted"/>
<sequence>MNDFSLFIFAYVLGALTVAFWWPIVAFAVATVAKAKEFTQRK</sequence>
<accession>A0A6J5T598</accession>
<evidence type="ECO:0000313" key="6">
    <source>
        <dbReference type="EMBL" id="CAB4191514.1"/>
    </source>
</evidence>